<keyword evidence="1" id="KW-0472">Membrane</keyword>
<dbReference type="RefSeq" id="WP_096450869.1">
    <property type="nucleotide sequence ID" value="NZ_JBHSOG010000098.1"/>
</dbReference>
<dbReference type="EMBL" id="JBHSOG010000098">
    <property type="protein sequence ID" value="MFC5771647.1"/>
    <property type="molecule type" value="Genomic_DNA"/>
</dbReference>
<accession>A0ABW1AWF6</accession>
<sequence length="90" mass="9318">MKNDYRSQAVASVVLGTPLAFALCGLYAAFGPAAAATNYLAALFLLLPVWCGILIWGLSHRQARQAWIHLGAGCAAVACAAIAMRVLSGA</sequence>
<reference evidence="3" key="1">
    <citation type="journal article" date="2019" name="Int. J. Syst. Evol. Microbiol.">
        <title>The Global Catalogue of Microorganisms (GCM) 10K type strain sequencing project: providing services to taxonomists for standard genome sequencing and annotation.</title>
        <authorList>
            <consortium name="The Broad Institute Genomics Platform"/>
            <consortium name="The Broad Institute Genome Sequencing Center for Infectious Disease"/>
            <person name="Wu L."/>
            <person name="Ma J."/>
        </authorList>
    </citation>
    <scope>NUCLEOTIDE SEQUENCE [LARGE SCALE GENOMIC DNA]</scope>
    <source>
        <strain evidence="3">SHR3</strain>
    </source>
</reference>
<feature type="transmembrane region" description="Helical" evidence="1">
    <location>
        <begin position="66"/>
        <end position="87"/>
    </location>
</feature>
<evidence type="ECO:0000313" key="3">
    <source>
        <dbReference type="Proteomes" id="UP001595974"/>
    </source>
</evidence>
<name>A0ABW1AWF6_9RHOO</name>
<keyword evidence="1" id="KW-0812">Transmembrane</keyword>
<evidence type="ECO:0008006" key="4">
    <source>
        <dbReference type="Google" id="ProtNLM"/>
    </source>
</evidence>
<evidence type="ECO:0000313" key="2">
    <source>
        <dbReference type="EMBL" id="MFC5771647.1"/>
    </source>
</evidence>
<feature type="transmembrane region" description="Helical" evidence="1">
    <location>
        <begin position="36"/>
        <end position="59"/>
    </location>
</feature>
<feature type="transmembrane region" description="Helical" evidence="1">
    <location>
        <begin position="9"/>
        <end position="30"/>
    </location>
</feature>
<keyword evidence="3" id="KW-1185">Reference proteome</keyword>
<dbReference type="Proteomes" id="UP001595974">
    <property type="component" value="Unassembled WGS sequence"/>
</dbReference>
<organism evidence="2 3">
    <name type="scientific">Thauera sinica</name>
    <dbReference type="NCBI Taxonomy" id="2665146"/>
    <lineage>
        <taxon>Bacteria</taxon>
        <taxon>Pseudomonadati</taxon>
        <taxon>Pseudomonadota</taxon>
        <taxon>Betaproteobacteria</taxon>
        <taxon>Rhodocyclales</taxon>
        <taxon>Zoogloeaceae</taxon>
        <taxon>Thauera</taxon>
    </lineage>
</organism>
<evidence type="ECO:0000256" key="1">
    <source>
        <dbReference type="SAM" id="Phobius"/>
    </source>
</evidence>
<gene>
    <name evidence="2" type="ORF">ACFPTN_19900</name>
</gene>
<keyword evidence="1" id="KW-1133">Transmembrane helix</keyword>
<comment type="caution">
    <text evidence="2">The sequence shown here is derived from an EMBL/GenBank/DDBJ whole genome shotgun (WGS) entry which is preliminary data.</text>
</comment>
<protein>
    <recommendedName>
        <fullName evidence="4">Iron uptake protein</fullName>
    </recommendedName>
</protein>
<proteinExistence type="predicted"/>